<evidence type="ECO:0000256" key="1">
    <source>
        <dbReference type="ARBA" id="ARBA00022857"/>
    </source>
</evidence>
<organism evidence="4 5">
    <name type="scientific">Tistrella arctica</name>
    <dbReference type="NCBI Taxonomy" id="3133430"/>
    <lineage>
        <taxon>Bacteria</taxon>
        <taxon>Pseudomonadati</taxon>
        <taxon>Pseudomonadota</taxon>
        <taxon>Alphaproteobacteria</taxon>
        <taxon>Geminicoccales</taxon>
        <taxon>Geminicoccaceae</taxon>
        <taxon>Tistrella</taxon>
    </lineage>
</organism>
<feature type="domain" description="Enoyl reductase (ER)" evidence="3">
    <location>
        <begin position="22"/>
        <end position="344"/>
    </location>
</feature>
<dbReference type="SUPFAM" id="SSF50129">
    <property type="entry name" value="GroES-like"/>
    <property type="match status" value="1"/>
</dbReference>
<accession>A0ABU9YEJ7</accession>
<dbReference type="EMBL" id="JBBKTW010000001">
    <property type="protein sequence ID" value="MEN2987207.1"/>
    <property type="molecule type" value="Genomic_DNA"/>
</dbReference>
<comment type="caution">
    <text evidence="4">The sequence shown here is derived from an EMBL/GenBank/DDBJ whole genome shotgun (WGS) entry which is preliminary data.</text>
</comment>
<dbReference type="InterPro" id="IPR020843">
    <property type="entry name" value="ER"/>
</dbReference>
<keyword evidence="1" id="KW-0521">NADP</keyword>
<dbReference type="PANTHER" id="PTHR48106:SF13">
    <property type="entry name" value="QUINONE OXIDOREDUCTASE-RELATED"/>
    <property type="match status" value="1"/>
</dbReference>
<dbReference type="Pfam" id="PF00107">
    <property type="entry name" value="ADH_zinc_N"/>
    <property type="match status" value="1"/>
</dbReference>
<evidence type="ECO:0000259" key="3">
    <source>
        <dbReference type="SMART" id="SM00829"/>
    </source>
</evidence>
<dbReference type="SMART" id="SM00829">
    <property type="entry name" value="PKS_ER"/>
    <property type="match status" value="1"/>
</dbReference>
<dbReference type="Gene3D" id="3.90.180.10">
    <property type="entry name" value="Medium-chain alcohol dehydrogenases, catalytic domain"/>
    <property type="match status" value="1"/>
</dbReference>
<dbReference type="InterPro" id="IPR013154">
    <property type="entry name" value="ADH-like_N"/>
</dbReference>
<proteinExistence type="predicted"/>
<name>A0ABU9YEJ7_9PROT</name>
<gene>
    <name evidence="4" type="ORF">WG926_02755</name>
</gene>
<dbReference type="PANTHER" id="PTHR48106">
    <property type="entry name" value="QUINONE OXIDOREDUCTASE PIG3-RELATED"/>
    <property type="match status" value="1"/>
</dbReference>
<evidence type="ECO:0000313" key="5">
    <source>
        <dbReference type="Proteomes" id="UP001413721"/>
    </source>
</evidence>
<keyword evidence="5" id="KW-1185">Reference proteome</keyword>
<keyword evidence="2" id="KW-0560">Oxidoreductase</keyword>
<dbReference type="RefSeq" id="WP_345931498.1">
    <property type="nucleotide sequence ID" value="NZ_JBBKTV010000001.1"/>
</dbReference>
<dbReference type="InterPro" id="IPR036291">
    <property type="entry name" value="NAD(P)-bd_dom_sf"/>
</dbReference>
<reference evidence="4 5" key="1">
    <citation type="submission" date="2024-03" db="EMBL/GenBank/DDBJ databases">
        <title>High-quality draft genome sequencing of Tistrella sp. BH-R2-4.</title>
        <authorList>
            <person name="Dong C."/>
        </authorList>
    </citation>
    <scope>NUCLEOTIDE SEQUENCE [LARGE SCALE GENOMIC DNA]</scope>
    <source>
        <strain evidence="4 5">BH-R2-4</strain>
    </source>
</reference>
<dbReference type="Gene3D" id="3.40.50.720">
    <property type="entry name" value="NAD(P)-binding Rossmann-like Domain"/>
    <property type="match status" value="1"/>
</dbReference>
<dbReference type="Pfam" id="PF08240">
    <property type="entry name" value="ADH_N"/>
    <property type="match status" value="1"/>
</dbReference>
<evidence type="ECO:0000313" key="4">
    <source>
        <dbReference type="EMBL" id="MEN2987207.1"/>
    </source>
</evidence>
<protein>
    <submittedName>
        <fullName evidence="4">Zinc-binding dehydrogenase</fullName>
    </submittedName>
</protein>
<dbReference type="InterPro" id="IPR013149">
    <property type="entry name" value="ADH-like_C"/>
</dbReference>
<dbReference type="InterPro" id="IPR011032">
    <property type="entry name" value="GroES-like_sf"/>
</dbReference>
<dbReference type="SUPFAM" id="SSF51735">
    <property type="entry name" value="NAD(P)-binding Rossmann-fold domains"/>
    <property type="match status" value="1"/>
</dbReference>
<evidence type="ECO:0000256" key="2">
    <source>
        <dbReference type="ARBA" id="ARBA00023002"/>
    </source>
</evidence>
<dbReference type="Proteomes" id="UP001413721">
    <property type="component" value="Unassembled WGS sequence"/>
</dbReference>
<sequence>MTTAAPPPIPSETLVMRVDRPGGPEAMVPAMVPLRRPGPGEVLMATRAIGVNHLDLYYRDGTLPFDAIPAPAGAPAHVPGLASVGEVLAVGAGVDRFGPGDRVAHAGPPHGAYAAHRVLPVGRLVRFPHMIPWDVGAAALLPGIAVHMMVYGLGLRLDGRTVLVRGAAGGVGLILVRWASAMGARVIAIVGTQAKAEAAREAGAEHVVIGGSAAIADAGRAVLDMTGGAGVHLVFDAIGGANFTRLPALVRPFGRIVSFGQVAGPIPPLDVGVLGPQRSLGLDRPGVFAHIDDRERLREATSALFTALVEGLLSPTVAGVLPLRRAADAHRRLEARDVIGSLVLVPDA</sequence>